<name>A0A6A6QQC0_9PEZI</name>
<evidence type="ECO:0000256" key="1">
    <source>
        <dbReference type="SAM" id="MobiDB-lite"/>
    </source>
</evidence>
<dbReference type="EMBL" id="MU004190">
    <property type="protein sequence ID" value="KAF2494591.1"/>
    <property type="molecule type" value="Genomic_DNA"/>
</dbReference>
<keyword evidence="3" id="KW-1185">Reference proteome</keyword>
<protein>
    <submittedName>
        <fullName evidence="2">Uncharacterized protein</fullName>
    </submittedName>
</protein>
<organism evidence="2 3">
    <name type="scientific">Lophium mytilinum</name>
    <dbReference type="NCBI Taxonomy" id="390894"/>
    <lineage>
        <taxon>Eukaryota</taxon>
        <taxon>Fungi</taxon>
        <taxon>Dikarya</taxon>
        <taxon>Ascomycota</taxon>
        <taxon>Pezizomycotina</taxon>
        <taxon>Dothideomycetes</taxon>
        <taxon>Pleosporomycetidae</taxon>
        <taxon>Mytilinidiales</taxon>
        <taxon>Mytilinidiaceae</taxon>
        <taxon>Lophium</taxon>
    </lineage>
</organism>
<accession>A0A6A6QQC0</accession>
<evidence type="ECO:0000313" key="3">
    <source>
        <dbReference type="Proteomes" id="UP000799750"/>
    </source>
</evidence>
<gene>
    <name evidence="2" type="ORF">BU16DRAFT_589536</name>
</gene>
<proteinExistence type="predicted"/>
<feature type="region of interest" description="Disordered" evidence="1">
    <location>
        <begin position="1"/>
        <end position="23"/>
    </location>
</feature>
<dbReference type="Proteomes" id="UP000799750">
    <property type="component" value="Unassembled WGS sequence"/>
</dbReference>
<evidence type="ECO:0000313" key="2">
    <source>
        <dbReference type="EMBL" id="KAF2494591.1"/>
    </source>
</evidence>
<dbReference type="AlphaFoldDB" id="A0A6A6QQC0"/>
<reference evidence="2" key="1">
    <citation type="journal article" date="2020" name="Stud. Mycol.">
        <title>101 Dothideomycetes genomes: a test case for predicting lifestyles and emergence of pathogens.</title>
        <authorList>
            <person name="Haridas S."/>
            <person name="Albert R."/>
            <person name="Binder M."/>
            <person name="Bloem J."/>
            <person name="Labutti K."/>
            <person name="Salamov A."/>
            <person name="Andreopoulos B."/>
            <person name="Baker S."/>
            <person name="Barry K."/>
            <person name="Bills G."/>
            <person name="Bluhm B."/>
            <person name="Cannon C."/>
            <person name="Castanera R."/>
            <person name="Culley D."/>
            <person name="Daum C."/>
            <person name="Ezra D."/>
            <person name="Gonzalez J."/>
            <person name="Henrissat B."/>
            <person name="Kuo A."/>
            <person name="Liang C."/>
            <person name="Lipzen A."/>
            <person name="Lutzoni F."/>
            <person name="Magnuson J."/>
            <person name="Mondo S."/>
            <person name="Nolan M."/>
            <person name="Ohm R."/>
            <person name="Pangilinan J."/>
            <person name="Park H.-J."/>
            <person name="Ramirez L."/>
            <person name="Alfaro M."/>
            <person name="Sun H."/>
            <person name="Tritt A."/>
            <person name="Yoshinaga Y."/>
            <person name="Zwiers L.-H."/>
            <person name="Turgeon B."/>
            <person name="Goodwin S."/>
            <person name="Spatafora J."/>
            <person name="Crous P."/>
            <person name="Grigoriev I."/>
        </authorList>
    </citation>
    <scope>NUCLEOTIDE SEQUENCE</scope>
    <source>
        <strain evidence="2">CBS 269.34</strain>
    </source>
</reference>
<feature type="compositionally biased region" description="Acidic residues" evidence="1">
    <location>
        <begin position="1"/>
        <end position="10"/>
    </location>
</feature>
<sequence>MADIPDDSTFDDPCTAEDRYFNDPRTTKEIKSVTDPKTQKTYDVLVLKGGTKWQHEKVAAIAVEWHTHGLVNIPFNLDRNSREGTADYDILIAFDPRMGNYSQIGNMSREYAHAGIPSMNLCNISSKTNF</sequence>